<organism evidence="5 6">
    <name type="scientific">Temperatibacter marinus</name>
    <dbReference type="NCBI Taxonomy" id="1456591"/>
    <lineage>
        <taxon>Bacteria</taxon>
        <taxon>Pseudomonadati</taxon>
        <taxon>Pseudomonadota</taxon>
        <taxon>Alphaproteobacteria</taxon>
        <taxon>Kordiimonadales</taxon>
        <taxon>Temperatibacteraceae</taxon>
        <taxon>Temperatibacter</taxon>
    </lineage>
</organism>
<keyword evidence="1" id="KW-0479">Metal-binding</keyword>
<name>A0AA52ED16_9PROT</name>
<feature type="domain" description="EF-hand" evidence="4">
    <location>
        <begin position="154"/>
        <end position="189"/>
    </location>
</feature>
<dbReference type="PANTHER" id="PTHR10827:SF98">
    <property type="entry name" value="45 KDA CALCIUM-BINDING PROTEIN"/>
    <property type="match status" value="1"/>
</dbReference>
<dbReference type="AlphaFoldDB" id="A0AA52ED16"/>
<feature type="region of interest" description="Disordered" evidence="3">
    <location>
        <begin position="179"/>
        <end position="202"/>
    </location>
</feature>
<dbReference type="InterPro" id="IPR002048">
    <property type="entry name" value="EF_hand_dom"/>
</dbReference>
<sequence>MNKKIKTLTVGVILSVSVTGLSGLTADDHKMKRKEMRKKMLEHIETSFAKRDLNGDGSISHAEMMEQVSHNFSKIDVNKDGKIVLEELPQDLSKLRQMIGAGEMNPLRKRLQAKREEMQHEKQHAEKKLKKKPTRMGMIARMDRDGDEAISLEEFSKRAVKRFKRADRNGDGLVSLKETKKALKKGVKTMRKKNKKKRARSE</sequence>
<feature type="compositionally biased region" description="Basic residues" evidence="3">
    <location>
        <begin position="182"/>
        <end position="202"/>
    </location>
</feature>
<evidence type="ECO:0000256" key="2">
    <source>
        <dbReference type="ARBA" id="ARBA00022737"/>
    </source>
</evidence>
<evidence type="ECO:0000256" key="3">
    <source>
        <dbReference type="SAM" id="MobiDB-lite"/>
    </source>
</evidence>
<dbReference type="PROSITE" id="PS50222">
    <property type="entry name" value="EF_HAND_2"/>
    <property type="match status" value="2"/>
</dbReference>
<reference evidence="5" key="1">
    <citation type="submission" date="2023-04" db="EMBL/GenBank/DDBJ databases">
        <title>Complete genome sequence of Temperatibacter marinus.</title>
        <authorList>
            <person name="Rong J.-C."/>
            <person name="Yi M.-L."/>
            <person name="Zhao Q."/>
        </authorList>
    </citation>
    <scope>NUCLEOTIDE SEQUENCE</scope>
    <source>
        <strain evidence="5">NBRC 110045</strain>
    </source>
</reference>
<dbReference type="PROSITE" id="PS00018">
    <property type="entry name" value="EF_HAND_1"/>
    <property type="match status" value="1"/>
</dbReference>
<proteinExistence type="predicted"/>
<dbReference type="KEGG" id="tmk:QGN29_12905"/>
<dbReference type="InterPro" id="IPR011992">
    <property type="entry name" value="EF-hand-dom_pair"/>
</dbReference>
<keyword evidence="2" id="KW-0677">Repeat</keyword>
<feature type="domain" description="EF-hand" evidence="4">
    <location>
        <begin position="39"/>
        <end position="74"/>
    </location>
</feature>
<dbReference type="GO" id="GO:0005509">
    <property type="term" value="F:calcium ion binding"/>
    <property type="evidence" value="ECO:0007669"/>
    <property type="project" value="InterPro"/>
</dbReference>
<dbReference type="Gene3D" id="1.10.238.10">
    <property type="entry name" value="EF-hand"/>
    <property type="match status" value="3"/>
</dbReference>
<dbReference type="SUPFAM" id="SSF47473">
    <property type="entry name" value="EF-hand"/>
    <property type="match status" value="1"/>
</dbReference>
<dbReference type="SMART" id="SM00054">
    <property type="entry name" value="EFh"/>
    <property type="match status" value="2"/>
</dbReference>
<evidence type="ECO:0000256" key="1">
    <source>
        <dbReference type="ARBA" id="ARBA00022723"/>
    </source>
</evidence>
<evidence type="ECO:0000259" key="4">
    <source>
        <dbReference type="PROSITE" id="PS50222"/>
    </source>
</evidence>
<protein>
    <submittedName>
        <fullName evidence="5">EF-hand domain-containing protein</fullName>
    </submittedName>
</protein>
<evidence type="ECO:0000313" key="6">
    <source>
        <dbReference type="Proteomes" id="UP001268683"/>
    </source>
</evidence>
<dbReference type="InterPro" id="IPR018247">
    <property type="entry name" value="EF_Hand_1_Ca_BS"/>
</dbReference>
<keyword evidence="6" id="KW-1185">Reference proteome</keyword>
<evidence type="ECO:0000313" key="5">
    <source>
        <dbReference type="EMBL" id="WND02445.1"/>
    </source>
</evidence>
<accession>A0AA52ED16</accession>
<gene>
    <name evidence="5" type="ORF">QGN29_12905</name>
</gene>
<dbReference type="RefSeq" id="WP_310798280.1">
    <property type="nucleotide sequence ID" value="NZ_CP123872.1"/>
</dbReference>
<dbReference type="Proteomes" id="UP001268683">
    <property type="component" value="Chromosome"/>
</dbReference>
<dbReference type="Pfam" id="PF13202">
    <property type="entry name" value="EF-hand_5"/>
    <property type="match status" value="3"/>
</dbReference>
<dbReference type="EMBL" id="CP123872">
    <property type="protein sequence ID" value="WND02445.1"/>
    <property type="molecule type" value="Genomic_DNA"/>
</dbReference>
<dbReference type="PANTHER" id="PTHR10827">
    <property type="entry name" value="RETICULOCALBIN"/>
    <property type="match status" value="1"/>
</dbReference>